<dbReference type="Pfam" id="PF05768">
    <property type="entry name" value="Glrx-like"/>
    <property type="match status" value="1"/>
</dbReference>
<reference evidence="1 2" key="1">
    <citation type="submission" date="2016-11" db="EMBL/GenBank/DDBJ databases">
        <authorList>
            <person name="Jaros S."/>
            <person name="Januszkiewicz K."/>
            <person name="Wedrychowicz H."/>
        </authorList>
    </citation>
    <scope>NUCLEOTIDE SEQUENCE [LARGE SCALE GENOMIC DNA]</scope>
    <source>
        <strain evidence="1 2">DSM 12906</strain>
    </source>
</reference>
<accession>A0A1M6I0L4</accession>
<name>A0A1M6I0L4_9ACTN</name>
<dbReference type="Proteomes" id="UP000184512">
    <property type="component" value="Unassembled WGS sequence"/>
</dbReference>
<organism evidence="1 2">
    <name type="scientific">Tessaracoccus bendigoensis DSM 12906</name>
    <dbReference type="NCBI Taxonomy" id="1123357"/>
    <lineage>
        <taxon>Bacteria</taxon>
        <taxon>Bacillati</taxon>
        <taxon>Actinomycetota</taxon>
        <taxon>Actinomycetes</taxon>
        <taxon>Propionibacteriales</taxon>
        <taxon>Propionibacteriaceae</taxon>
        <taxon>Tessaracoccus</taxon>
    </lineage>
</organism>
<keyword evidence="2" id="KW-1185">Reference proteome</keyword>
<dbReference type="EMBL" id="FQZG01000036">
    <property type="protein sequence ID" value="SHJ27824.1"/>
    <property type="molecule type" value="Genomic_DNA"/>
</dbReference>
<sequence length="73" mass="8653">MVRRICEELGVGWRELDVDDDERLREKYTDHVPVTFVDQELLGYWFVDDAALRVALARGKPRIMTDDWLLAHH</sequence>
<dbReference type="STRING" id="1123357.SAMN02745244_02123"/>
<dbReference type="Gene3D" id="3.40.30.10">
    <property type="entry name" value="Glutaredoxin"/>
    <property type="match status" value="1"/>
</dbReference>
<dbReference type="SUPFAM" id="SSF52833">
    <property type="entry name" value="Thioredoxin-like"/>
    <property type="match status" value="1"/>
</dbReference>
<proteinExistence type="predicted"/>
<evidence type="ECO:0000313" key="1">
    <source>
        <dbReference type="EMBL" id="SHJ27824.1"/>
    </source>
</evidence>
<dbReference type="InterPro" id="IPR036249">
    <property type="entry name" value="Thioredoxin-like_sf"/>
</dbReference>
<protein>
    <recommendedName>
        <fullName evidence="3">Glutaredoxin-like domain</fullName>
    </recommendedName>
</protein>
<dbReference type="InterPro" id="IPR008554">
    <property type="entry name" value="Glutaredoxin-like"/>
</dbReference>
<evidence type="ECO:0008006" key="3">
    <source>
        <dbReference type="Google" id="ProtNLM"/>
    </source>
</evidence>
<dbReference type="AlphaFoldDB" id="A0A1M6I0L4"/>
<evidence type="ECO:0000313" key="2">
    <source>
        <dbReference type="Proteomes" id="UP000184512"/>
    </source>
</evidence>
<gene>
    <name evidence="1" type="ORF">SAMN02745244_02123</name>
</gene>